<organism evidence="2 3">
    <name type="scientific">Helicobacter mastomyrinus</name>
    <dbReference type="NCBI Taxonomy" id="287948"/>
    <lineage>
        <taxon>Bacteria</taxon>
        <taxon>Pseudomonadati</taxon>
        <taxon>Campylobacterota</taxon>
        <taxon>Epsilonproteobacteria</taxon>
        <taxon>Campylobacterales</taxon>
        <taxon>Helicobacteraceae</taxon>
        <taxon>Helicobacter</taxon>
    </lineage>
</organism>
<evidence type="ECO:0000313" key="2">
    <source>
        <dbReference type="EMBL" id="XAM17200.1"/>
    </source>
</evidence>
<gene>
    <name evidence="2" type="ORF">V3I05_05775</name>
</gene>
<dbReference type="RefSeq" id="WP_300447310.1">
    <property type="nucleotide sequence ID" value="NZ_CP145316.1"/>
</dbReference>
<evidence type="ECO:0008006" key="4">
    <source>
        <dbReference type="Google" id="ProtNLM"/>
    </source>
</evidence>
<reference evidence="2 3" key="1">
    <citation type="submission" date="2024-02" db="EMBL/GenBank/DDBJ databases">
        <title>Genome and pathogenicity analysis of Helicobacter mastomyrinus isolated from mice.</title>
        <authorList>
            <person name="Zhu L."/>
        </authorList>
    </citation>
    <scope>NUCLEOTIDE SEQUENCE [LARGE SCALE GENOMIC DNA]</scope>
    <source>
        <strain evidence="2 3">Hm-17</strain>
    </source>
</reference>
<evidence type="ECO:0000256" key="1">
    <source>
        <dbReference type="SAM" id="SignalP"/>
    </source>
</evidence>
<dbReference type="Proteomes" id="UP001434737">
    <property type="component" value="Chromosome"/>
</dbReference>
<keyword evidence="1" id="KW-0732">Signal</keyword>
<protein>
    <recommendedName>
        <fullName evidence="4">Type II secretion system protein GspC N-terminal domain-containing protein</fullName>
    </recommendedName>
</protein>
<keyword evidence="3" id="KW-1185">Reference proteome</keyword>
<proteinExistence type="predicted"/>
<name>A0ABZ3F4S9_9HELI</name>
<feature type="signal peptide" evidence="1">
    <location>
        <begin position="1"/>
        <end position="18"/>
    </location>
</feature>
<feature type="chain" id="PRO_5047550805" description="Type II secretion system protein GspC N-terminal domain-containing protein" evidence="1">
    <location>
        <begin position="19"/>
        <end position="116"/>
    </location>
</feature>
<evidence type="ECO:0000313" key="3">
    <source>
        <dbReference type="Proteomes" id="UP001434737"/>
    </source>
</evidence>
<sequence>MKHICLICLWTISLYALDSAFHTLIANLEAFSKDTIKNKIQHLHNPFEQNHTQETLDLFAIINGKVLINEQWLHIGEYIQDYKIIDIQPEHIVLQKGKTRYSLAIGKSMSQNKETE</sequence>
<dbReference type="EMBL" id="CP145316">
    <property type="protein sequence ID" value="XAM17200.1"/>
    <property type="molecule type" value="Genomic_DNA"/>
</dbReference>
<accession>A0ABZ3F4S9</accession>